<dbReference type="SMART" id="SM00382">
    <property type="entry name" value="AAA"/>
    <property type="match status" value="2"/>
</dbReference>
<evidence type="ECO:0000259" key="6">
    <source>
        <dbReference type="SMART" id="SM01073"/>
    </source>
</evidence>
<dbReference type="Proteomes" id="UP000243127">
    <property type="component" value="Nucleomorph 1"/>
</dbReference>
<dbReference type="GeneID" id="5739341"/>
<dbReference type="FunFam" id="2.40.40.20:FF:000003">
    <property type="entry name" value="Transitional endoplasmic reticulum ATPase"/>
    <property type="match status" value="1"/>
</dbReference>
<dbReference type="GO" id="GO:0031593">
    <property type="term" value="F:polyubiquitin modification-dependent protein binding"/>
    <property type="evidence" value="ECO:0007669"/>
    <property type="project" value="TreeGrafter"/>
</dbReference>
<dbReference type="FunFam" id="3.40.50.300:FF:000012">
    <property type="entry name" value="Transitional endoplasmic reticulum ATPase"/>
    <property type="match status" value="1"/>
</dbReference>
<dbReference type="PROSITE" id="PS00674">
    <property type="entry name" value="AAA"/>
    <property type="match status" value="2"/>
</dbReference>
<dbReference type="InterPro" id="IPR029067">
    <property type="entry name" value="CDC48_domain_2-like_sf"/>
</dbReference>
<dbReference type="InterPro" id="IPR004201">
    <property type="entry name" value="Cdc48_dom2"/>
</dbReference>
<dbReference type="Gene3D" id="6.10.20.150">
    <property type="match status" value="1"/>
</dbReference>
<dbReference type="InterPro" id="IPR003960">
    <property type="entry name" value="ATPase_AAA_CS"/>
</dbReference>
<evidence type="ECO:0000259" key="4">
    <source>
        <dbReference type="SMART" id="SM00382"/>
    </source>
</evidence>
<dbReference type="FunFam" id="1.10.8.60:FF:000079">
    <property type="entry name" value="Cell division cycle protein 48 homologue"/>
    <property type="match status" value="1"/>
</dbReference>
<dbReference type="InterPro" id="IPR050168">
    <property type="entry name" value="AAA_ATPase_domain"/>
</dbReference>
<dbReference type="InterPro" id="IPR027417">
    <property type="entry name" value="P-loop_NTPase"/>
</dbReference>
<evidence type="ECO:0000313" key="8">
    <source>
        <dbReference type="Proteomes" id="UP000243127"/>
    </source>
</evidence>
<feature type="domain" description="AAA+ ATPase" evidence="4">
    <location>
        <begin position="497"/>
        <end position="636"/>
    </location>
</feature>
<evidence type="ECO:0000256" key="1">
    <source>
        <dbReference type="ARBA" id="ARBA00022741"/>
    </source>
</evidence>
<dbReference type="SUPFAM" id="SSF52540">
    <property type="entry name" value="P-loop containing nucleoside triphosphate hydrolases"/>
    <property type="match status" value="2"/>
</dbReference>
<geneLocation type="nucleomorph" evidence="7"/>
<dbReference type="InterPro" id="IPR041569">
    <property type="entry name" value="AAA_lid_3"/>
</dbReference>
<feature type="domain" description="CDC48 N-terminal subdomain" evidence="6">
    <location>
        <begin position="11"/>
        <end position="96"/>
    </location>
</feature>
<dbReference type="Gene3D" id="2.40.40.20">
    <property type="match status" value="1"/>
</dbReference>
<dbReference type="SUPFAM" id="SSF54585">
    <property type="entry name" value="Cdc48 domain 2-like"/>
    <property type="match status" value="1"/>
</dbReference>
<gene>
    <name evidence="7" type="ORF">HAN_1g162</name>
</gene>
<evidence type="ECO:0000256" key="2">
    <source>
        <dbReference type="ARBA" id="ARBA00022840"/>
    </source>
</evidence>
<dbReference type="PANTHER" id="PTHR23077">
    <property type="entry name" value="AAA-FAMILY ATPASE"/>
    <property type="match status" value="1"/>
</dbReference>
<dbReference type="EMBL" id="CP000881">
    <property type="protein sequence ID" value="ABW97998.1"/>
    <property type="molecule type" value="Genomic_DNA"/>
</dbReference>
<dbReference type="AlphaFoldDB" id="A9BKG5"/>
<reference evidence="7 8" key="1">
    <citation type="journal article" date="2007" name="Proc. Natl. Acad. Sci. U.S.A.">
        <title>Nucleomorph genome of Hemiselmis andersenii reveals complete intron loss and compaction as a driver of protein structure and function.</title>
        <authorList>
            <person name="Lane C.E."/>
            <person name="van den Heuvel K."/>
            <person name="Kozera C."/>
            <person name="Curtis B.A."/>
            <person name="Parsons B.J."/>
            <person name="Bowman S."/>
            <person name="Archibald J.M."/>
        </authorList>
    </citation>
    <scope>NUCLEOTIDE SEQUENCE [LARGE SCALE GENOMIC DNA]</scope>
    <source>
        <strain evidence="7 8">CCMP644</strain>
    </source>
</reference>
<dbReference type="FunFam" id="3.40.50.300:FF:000048">
    <property type="entry name" value="Transitional endoplasmic reticulum ATPase"/>
    <property type="match status" value="1"/>
</dbReference>
<dbReference type="SUPFAM" id="SSF50692">
    <property type="entry name" value="ADC-like"/>
    <property type="match status" value="1"/>
</dbReference>
<dbReference type="GO" id="GO:0051228">
    <property type="term" value="P:mitotic spindle disassembly"/>
    <property type="evidence" value="ECO:0007669"/>
    <property type="project" value="TreeGrafter"/>
</dbReference>
<dbReference type="NCBIfam" id="TIGR01243">
    <property type="entry name" value="CDC48"/>
    <property type="match status" value="1"/>
</dbReference>
<dbReference type="Pfam" id="PF02933">
    <property type="entry name" value="CDC48_2"/>
    <property type="match status" value="1"/>
</dbReference>
<organism evidence="7 8">
    <name type="scientific">Hemiselmis andersenii</name>
    <name type="common">Cryptophyte alga</name>
    <dbReference type="NCBI Taxonomy" id="464988"/>
    <lineage>
        <taxon>Eukaryota</taxon>
        <taxon>Cryptophyceae</taxon>
        <taxon>Cryptomonadales</taxon>
        <taxon>Hemiselmidaceae</taxon>
        <taxon>Hemiselmis</taxon>
    </lineage>
</organism>
<dbReference type="Gene3D" id="3.40.50.300">
    <property type="entry name" value="P-loop containing nucleotide triphosphate hydrolases"/>
    <property type="match status" value="2"/>
</dbReference>
<dbReference type="GO" id="GO:0005634">
    <property type="term" value="C:nucleus"/>
    <property type="evidence" value="ECO:0007669"/>
    <property type="project" value="TreeGrafter"/>
</dbReference>
<evidence type="ECO:0000259" key="5">
    <source>
        <dbReference type="SMART" id="SM01072"/>
    </source>
</evidence>
<feature type="region of interest" description="Disordered" evidence="3">
    <location>
        <begin position="759"/>
        <end position="780"/>
    </location>
</feature>
<dbReference type="Pfam" id="PF00004">
    <property type="entry name" value="AAA"/>
    <property type="match status" value="2"/>
</dbReference>
<keyword evidence="7" id="KW-0542">Nucleomorph</keyword>
<dbReference type="Gene3D" id="1.10.8.60">
    <property type="match status" value="1"/>
</dbReference>
<dbReference type="GO" id="GO:0016887">
    <property type="term" value="F:ATP hydrolysis activity"/>
    <property type="evidence" value="ECO:0007669"/>
    <property type="project" value="InterPro"/>
</dbReference>
<dbReference type="InterPro" id="IPR009010">
    <property type="entry name" value="Asp_de-COase-like_dom_sf"/>
</dbReference>
<dbReference type="InterPro" id="IPR003338">
    <property type="entry name" value="CDC4_N-term_subdom"/>
</dbReference>
<name>A9BKG5_HEMAN</name>
<keyword evidence="1" id="KW-0547">Nucleotide-binding</keyword>
<dbReference type="InterPro" id="IPR003959">
    <property type="entry name" value="ATPase_AAA_core"/>
</dbReference>
<dbReference type="Gene3D" id="3.10.330.10">
    <property type="match status" value="1"/>
</dbReference>
<dbReference type="SMART" id="SM01073">
    <property type="entry name" value="CDC48_N"/>
    <property type="match status" value="1"/>
</dbReference>
<dbReference type="InterPro" id="IPR003593">
    <property type="entry name" value="AAA+_ATPase"/>
</dbReference>
<dbReference type="RefSeq" id="XP_001712323.1">
    <property type="nucleotide sequence ID" value="XM_001712271.1"/>
</dbReference>
<dbReference type="FunFam" id="3.10.330.10:FF:000001">
    <property type="entry name" value="Cell division control 48"/>
    <property type="match status" value="1"/>
</dbReference>
<keyword evidence="2" id="KW-0067">ATP-binding</keyword>
<dbReference type="InterPro" id="IPR005938">
    <property type="entry name" value="AAA_ATPase_CDC48"/>
</dbReference>
<sequence length="780" mass="87872">MNNNKEIKKNRLLVEEVQKAADDNSAVYLSPLKIDEMGLFRGDTALIKGKRRRDTVCIIMADESCEKEKIKINSVVRNNLHVKIGDIVTIHQFSDLKFGKRIHVLPFEDSLKDNKCDFFELYLKPYFIDAYRPIKKNDKFIVNGPSGPIQFQVIEIDPVDYCIVGPDTIIYCEGEPIQKDNSMENNEIGYDDIGGCKKQLFQIRELVELPLRHPQLFSTVGVKPPRGILMYGPPGSGKTLIARAVANEAGAFLFVINGPEIMSKLSGESESNLRKAFEEAEKNSPSIIFIDEIDSLAPKRDKTQGEVEKKIVSQLLTLMDGISPKSQVVVIACTNRPNSIDPSLRRFGRFDREIDIGVPDEKGRTEILAIHTKRMRLEKDVDLEEISKETYGFVGADLAQLCTEAAMQCVRKKIETFDIDEEKVSEEILETLIVNQNHFRIALEQSNPSAFRETSVEIPNITWKDIGGLENVKRELQETVQYPVEHPEKFEKFGMQPSKGVLFYGPPGCGKTLLAKAIANECQANFISIKGPELLTMWFGESESNVREVFDKARQASPCVLFFDELDSIARARGSGGGDGGGAGDRVINQILTEIDGVGVRKNVFVIGATNRPDILDPAIMRPGRLDQLVYIPLPDRKSRIQIFKATLRKSPLSKEIDLEALARATSGFSGADITEICQRACKFAIRESIYQDIESEKNKRNNLDSMELDSGEKDPVPEITKAHFLEAMKYARRSVSDGDIRKYEMFAQKLQTNRGFGKEFKFEEENKKNENKKEDDIYS</sequence>
<dbReference type="PANTHER" id="PTHR23077:SF171">
    <property type="entry name" value="NUCLEAR VALOSIN-CONTAINING PROTEIN-LIKE"/>
    <property type="match status" value="1"/>
</dbReference>
<dbReference type="Pfam" id="PF17862">
    <property type="entry name" value="AAA_lid_3"/>
    <property type="match status" value="2"/>
</dbReference>
<dbReference type="Pfam" id="PF09336">
    <property type="entry name" value="Vps4_C"/>
    <property type="match status" value="1"/>
</dbReference>
<dbReference type="GO" id="GO:0034098">
    <property type="term" value="C:VCP-NPL4-UFD1 AAA ATPase complex"/>
    <property type="evidence" value="ECO:0007669"/>
    <property type="project" value="TreeGrafter"/>
</dbReference>
<dbReference type="GO" id="GO:0005829">
    <property type="term" value="C:cytosol"/>
    <property type="evidence" value="ECO:0007669"/>
    <property type="project" value="TreeGrafter"/>
</dbReference>
<dbReference type="Pfam" id="PF02359">
    <property type="entry name" value="CDC48_N"/>
    <property type="match status" value="1"/>
</dbReference>
<accession>A9BKG5</accession>
<evidence type="ECO:0000256" key="3">
    <source>
        <dbReference type="SAM" id="MobiDB-lite"/>
    </source>
</evidence>
<evidence type="ECO:0000313" key="7">
    <source>
        <dbReference type="EMBL" id="ABW97998.1"/>
    </source>
</evidence>
<dbReference type="CDD" id="cd19519">
    <property type="entry name" value="RecA-like_CDC48_r1-like"/>
    <property type="match status" value="1"/>
</dbReference>
<feature type="domain" description="AAA+ ATPase" evidence="4">
    <location>
        <begin position="224"/>
        <end position="360"/>
    </location>
</feature>
<dbReference type="GO" id="GO:0030970">
    <property type="term" value="P:retrograde protein transport, ER to cytosol"/>
    <property type="evidence" value="ECO:0007669"/>
    <property type="project" value="TreeGrafter"/>
</dbReference>
<dbReference type="InterPro" id="IPR015415">
    <property type="entry name" value="Spast_Vps4_C"/>
</dbReference>
<feature type="domain" description="CDC48" evidence="5">
    <location>
        <begin position="117"/>
        <end position="179"/>
    </location>
</feature>
<proteinExistence type="predicted"/>
<dbReference type="GO" id="GO:0097352">
    <property type="term" value="P:autophagosome maturation"/>
    <property type="evidence" value="ECO:0007669"/>
    <property type="project" value="TreeGrafter"/>
</dbReference>
<dbReference type="SMART" id="SM01072">
    <property type="entry name" value="CDC48_2"/>
    <property type="match status" value="1"/>
</dbReference>
<protein>
    <submittedName>
        <fullName evidence="7">Cdc48b</fullName>
    </submittedName>
</protein>
<dbReference type="GO" id="GO:0005524">
    <property type="term" value="F:ATP binding"/>
    <property type="evidence" value="ECO:0007669"/>
    <property type="project" value="UniProtKB-KW"/>
</dbReference>